<comment type="caution">
    <text evidence="2">The sequence shown here is derived from an EMBL/GenBank/DDBJ whole genome shotgun (WGS) entry which is preliminary data.</text>
</comment>
<keyword evidence="3" id="KW-1185">Reference proteome</keyword>
<dbReference type="OrthoDB" id="5370059at2759"/>
<proteinExistence type="predicted"/>
<accession>A0A0T6B2J5</accession>
<organism evidence="2 3">
    <name type="scientific">Oryctes borbonicus</name>
    <dbReference type="NCBI Taxonomy" id="1629725"/>
    <lineage>
        <taxon>Eukaryota</taxon>
        <taxon>Metazoa</taxon>
        <taxon>Ecdysozoa</taxon>
        <taxon>Arthropoda</taxon>
        <taxon>Hexapoda</taxon>
        <taxon>Insecta</taxon>
        <taxon>Pterygota</taxon>
        <taxon>Neoptera</taxon>
        <taxon>Endopterygota</taxon>
        <taxon>Coleoptera</taxon>
        <taxon>Polyphaga</taxon>
        <taxon>Scarabaeiformia</taxon>
        <taxon>Scarabaeidae</taxon>
        <taxon>Dynastinae</taxon>
        <taxon>Oryctes</taxon>
    </lineage>
</organism>
<dbReference type="PANTHER" id="PTHR46849">
    <property type="entry name" value="RCC1 DOMAIN-CONTAINING PROTEIN 1"/>
    <property type="match status" value="1"/>
</dbReference>
<dbReference type="AlphaFoldDB" id="A0A0T6B2J5"/>
<evidence type="ECO:0000256" key="1">
    <source>
        <dbReference type="PROSITE-ProRule" id="PRU00235"/>
    </source>
</evidence>
<dbReference type="Proteomes" id="UP000051574">
    <property type="component" value="Unassembled WGS sequence"/>
</dbReference>
<evidence type="ECO:0000313" key="3">
    <source>
        <dbReference type="Proteomes" id="UP000051574"/>
    </source>
</evidence>
<name>A0A0T6B2J5_9SCAR</name>
<reference evidence="2 3" key="1">
    <citation type="submission" date="2015-09" db="EMBL/GenBank/DDBJ databases">
        <title>Draft genome of the scarab beetle Oryctes borbonicus.</title>
        <authorList>
            <person name="Meyer J.M."/>
            <person name="Markov G.V."/>
            <person name="Baskaran P."/>
            <person name="Herrmann M."/>
            <person name="Sommer R.J."/>
            <person name="Roedelsperger C."/>
        </authorList>
    </citation>
    <scope>NUCLEOTIDE SEQUENCE [LARGE SCALE GENOMIC DNA]</scope>
    <source>
        <strain evidence="2">OB123</strain>
        <tissue evidence="2">Whole animal</tissue>
    </source>
</reference>
<dbReference type="SUPFAM" id="SSF50985">
    <property type="entry name" value="RCC1/BLIP-II"/>
    <property type="match status" value="1"/>
</dbReference>
<evidence type="ECO:0000313" key="2">
    <source>
        <dbReference type="EMBL" id="KRT81606.1"/>
    </source>
</evidence>
<dbReference type="InterPro" id="IPR009091">
    <property type="entry name" value="RCC1/BLIP-II"/>
</dbReference>
<dbReference type="Gene3D" id="2.130.10.30">
    <property type="entry name" value="Regulator of chromosome condensation 1/beta-lactamase-inhibitor protein II"/>
    <property type="match status" value="1"/>
</dbReference>
<dbReference type="Pfam" id="PF00415">
    <property type="entry name" value="RCC1"/>
    <property type="match status" value="2"/>
</dbReference>
<dbReference type="PROSITE" id="PS50012">
    <property type="entry name" value="RCC1_3"/>
    <property type="match status" value="2"/>
</dbReference>
<dbReference type="InterPro" id="IPR000408">
    <property type="entry name" value="Reg_chr_condens"/>
</dbReference>
<dbReference type="InterPro" id="IPR052830">
    <property type="entry name" value="RCC1_domain-containing"/>
</dbReference>
<protein>
    <submittedName>
        <fullName evidence="2">Regulator of chromosome condensation repeat containing protein</fullName>
    </submittedName>
</protein>
<dbReference type="PANTHER" id="PTHR46849:SF1">
    <property type="entry name" value="RCC1 DOMAIN-CONTAINING PROTEIN 1"/>
    <property type="match status" value="1"/>
</dbReference>
<feature type="repeat" description="RCC1" evidence="1">
    <location>
        <begin position="166"/>
        <end position="217"/>
    </location>
</feature>
<feature type="repeat" description="RCC1" evidence="1">
    <location>
        <begin position="218"/>
        <end position="273"/>
    </location>
</feature>
<dbReference type="EMBL" id="LJIG01016103">
    <property type="protein sequence ID" value="KRT81606.1"/>
    <property type="molecule type" value="Genomic_DNA"/>
</dbReference>
<gene>
    <name evidence="2" type="ORF">AMK59_5388</name>
</gene>
<dbReference type="PRINTS" id="PR00633">
    <property type="entry name" value="RCCNDNSATION"/>
</dbReference>
<sequence>MKVWYTGFNLYNQFHSSKKYIIDDFEAAEHADLKDIVLSHTYIIVWDSNIAFYGEVNPNLSFEEVKDVRQISAADNITYILYNNGNIKKLDTVTGYITNTSNFLNVENPGNDGDCIDKIACGTKINIATTRGHRVYNIPNRLQYKGRRIKQIVTGHEHCLILDSNGDVYSFGCGLRGQLGHGTLENETNPTLIEALAGVKIQKIAAGGWHSCAISVTGDLYTWGWNSNGQLAIPTERNISVFASPKPVCFADADCNVDDVVCGSKHTVIRLGSQLYGAGWNKYKQLANIDDNNVYEFKLMKDFGLEEILSLNCGPWSTAIVTK</sequence>